<feature type="region of interest" description="Disordered" evidence="1">
    <location>
        <begin position="1"/>
        <end position="51"/>
    </location>
</feature>
<organism evidence="2 3">
    <name type="scientific">Hevea brasiliensis</name>
    <name type="common">Para rubber tree</name>
    <name type="synonym">Siphonia brasiliensis</name>
    <dbReference type="NCBI Taxonomy" id="3981"/>
    <lineage>
        <taxon>Eukaryota</taxon>
        <taxon>Viridiplantae</taxon>
        <taxon>Streptophyta</taxon>
        <taxon>Embryophyta</taxon>
        <taxon>Tracheophyta</taxon>
        <taxon>Spermatophyta</taxon>
        <taxon>Magnoliopsida</taxon>
        <taxon>eudicotyledons</taxon>
        <taxon>Gunneridae</taxon>
        <taxon>Pentapetalae</taxon>
        <taxon>rosids</taxon>
        <taxon>fabids</taxon>
        <taxon>Malpighiales</taxon>
        <taxon>Euphorbiaceae</taxon>
        <taxon>Crotonoideae</taxon>
        <taxon>Micrandreae</taxon>
        <taxon>Hevea</taxon>
    </lineage>
</organism>
<dbReference type="PANTHER" id="PTHR34539">
    <property type="entry name" value="T6J4.11 PROTEIN"/>
    <property type="match status" value="1"/>
</dbReference>
<proteinExistence type="predicted"/>
<feature type="compositionally biased region" description="Basic and acidic residues" evidence="1">
    <location>
        <begin position="1"/>
        <end position="27"/>
    </location>
</feature>
<dbReference type="Proteomes" id="UP001174677">
    <property type="component" value="Chromosome 2"/>
</dbReference>
<protein>
    <submittedName>
        <fullName evidence="2">Uncharacterized protein</fullName>
    </submittedName>
</protein>
<gene>
    <name evidence="2" type="ORF">P3X46_002767</name>
</gene>
<reference evidence="2" key="1">
    <citation type="journal article" date="2023" name="Plant Biotechnol. J.">
        <title>Chromosome-level wild Hevea brasiliensis genome provides new tools for genomic-assisted breeding and valuable loci to elevate rubber yield.</title>
        <authorList>
            <person name="Cheng H."/>
            <person name="Song X."/>
            <person name="Hu Y."/>
            <person name="Wu T."/>
            <person name="Yang Q."/>
            <person name="An Z."/>
            <person name="Feng S."/>
            <person name="Deng Z."/>
            <person name="Wu W."/>
            <person name="Zeng X."/>
            <person name="Tu M."/>
            <person name="Wang X."/>
            <person name="Huang H."/>
        </authorList>
    </citation>
    <scope>NUCLEOTIDE SEQUENCE</scope>
    <source>
        <strain evidence="2">MT/VB/25A 57/8</strain>
    </source>
</reference>
<evidence type="ECO:0000256" key="1">
    <source>
        <dbReference type="SAM" id="MobiDB-lite"/>
    </source>
</evidence>
<evidence type="ECO:0000313" key="3">
    <source>
        <dbReference type="Proteomes" id="UP001174677"/>
    </source>
</evidence>
<comment type="caution">
    <text evidence="2">The sequence shown here is derived from an EMBL/GenBank/DDBJ whole genome shotgun (WGS) entry which is preliminary data.</text>
</comment>
<evidence type="ECO:0000313" key="2">
    <source>
        <dbReference type="EMBL" id="KAJ9187294.1"/>
    </source>
</evidence>
<accession>A0ABQ9N413</accession>
<name>A0ABQ9N413_HEVBR</name>
<dbReference type="EMBL" id="JARPOI010000002">
    <property type="protein sequence ID" value="KAJ9187294.1"/>
    <property type="molecule type" value="Genomic_DNA"/>
</dbReference>
<dbReference type="PANTHER" id="PTHR34539:SF15">
    <property type="match status" value="1"/>
</dbReference>
<keyword evidence="3" id="KW-1185">Reference proteome</keyword>
<sequence>MDQESENNRKRPRDDPYRDSPESKLARVESCGDSPDLGESHLDSDNSSVNSCKGVHNLIDSNGSGLNSPDAKRIHDDLLNILDEWDDQTIQGLDSVIRSFEEEILVPVVGPETTNVECYGGVSQPELGYLLEASDDELGLPPTFSGEEKRSTVDLAAETSGSGAEGFGEMLGFENEIPSYDSFEFGLMGDSAGNSYNGSYNDSGDFVALGGLFNHSDENYPSAGDTAGVQWQAESLSAL</sequence>